<dbReference type="Proteomes" id="UP000599109">
    <property type="component" value="Unassembled WGS sequence"/>
</dbReference>
<sequence>MSRPYYPVSHFTRKQFWAQAAMLRLLAGAVLAALLAVALFATDMAQAQALPGVAAARFDGGIGVVPATWAGANNANPTGGAAAANNVNDTPPPGRPWVIADLKAQVNRDGSFDARGKGLLLGGGNVGHNAGASVRLRLYCGAGATLVKFTSEESVPLEENGDFRLRGQLNVLNQPLDCPNPVLLILNAGQSAANAGGWFAAGIPKL</sequence>
<protein>
    <submittedName>
        <fullName evidence="1">Uncharacterized protein</fullName>
    </submittedName>
</protein>
<dbReference type="RefSeq" id="WP_201675256.1">
    <property type="nucleotide sequence ID" value="NZ_JAEQNE010000003.1"/>
</dbReference>
<keyword evidence="2" id="KW-1185">Reference proteome</keyword>
<evidence type="ECO:0000313" key="2">
    <source>
        <dbReference type="Proteomes" id="UP000599109"/>
    </source>
</evidence>
<reference evidence="1 2" key="1">
    <citation type="journal article" date="2017" name="Int. J. Syst. Evol. Microbiol.">
        <title>Ramlibacter monticola sp. nov., isolated from forest soil.</title>
        <authorList>
            <person name="Chaudhary D.K."/>
            <person name="Kim J."/>
        </authorList>
    </citation>
    <scope>NUCLEOTIDE SEQUENCE [LARGE SCALE GENOMIC DNA]</scope>
    <source>
        <strain evidence="1 2">KACC 19175</strain>
    </source>
</reference>
<gene>
    <name evidence="1" type="ORF">JJ685_15995</name>
</gene>
<dbReference type="AlphaFoldDB" id="A0A937CV47"/>
<organism evidence="1 2">
    <name type="scientific">Ramlibacter monticola</name>
    <dbReference type="NCBI Taxonomy" id="1926872"/>
    <lineage>
        <taxon>Bacteria</taxon>
        <taxon>Pseudomonadati</taxon>
        <taxon>Pseudomonadota</taxon>
        <taxon>Betaproteobacteria</taxon>
        <taxon>Burkholderiales</taxon>
        <taxon>Comamonadaceae</taxon>
        <taxon>Ramlibacter</taxon>
    </lineage>
</organism>
<accession>A0A937CV47</accession>
<proteinExistence type="predicted"/>
<evidence type="ECO:0000313" key="1">
    <source>
        <dbReference type="EMBL" id="MBL0392642.1"/>
    </source>
</evidence>
<name>A0A937CV47_9BURK</name>
<dbReference type="EMBL" id="JAEQNE010000003">
    <property type="protein sequence ID" value="MBL0392642.1"/>
    <property type="molecule type" value="Genomic_DNA"/>
</dbReference>
<comment type="caution">
    <text evidence="1">The sequence shown here is derived from an EMBL/GenBank/DDBJ whole genome shotgun (WGS) entry which is preliminary data.</text>
</comment>